<comment type="caution">
    <text evidence="8">The sequence shown here is derived from an EMBL/GenBank/DDBJ whole genome shotgun (WGS) entry which is preliminary data.</text>
</comment>
<evidence type="ECO:0000259" key="6">
    <source>
        <dbReference type="Pfam" id="PF03865"/>
    </source>
</evidence>
<feature type="signal peptide" evidence="5">
    <location>
        <begin position="1"/>
        <end position="20"/>
    </location>
</feature>
<dbReference type="PANTHER" id="PTHR34597">
    <property type="entry name" value="SLR1661 PROTEIN"/>
    <property type="match status" value="1"/>
</dbReference>
<dbReference type="GO" id="GO:0046819">
    <property type="term" value="P:protein secretion by the type V secretion system"/>
    <property type="evidence" value="ECO:0007669"/>
    <property type="project" value="TreeGrafter"/>
</dbReference>
<keyword evidence="5" id="KW-0732">Signal</keyword>
<feature type="region of interest" description="Disordered" evidence="4">
    <location>
        <begin position="28"/>
        <end position="50"/>
    </location>
</feature>
<dbReference type="GO" id="GO:0098046">
    <property type="term" value="C:type V protein secretion system complex"/>
    <property type="evidence" value="ECO:0007669"/>
    <property type="project" value="TreeGrafter"/>
</dbReference>
<keyword evidence="2" id="KW-0812">Transmembrane</keyword>
<sequence length="572" mass="63838">MKHTLRYSLSGLMVLSMARADTLPSIVDPNNPAQTSPTVAAPPATPAVMPKTSIQKPESRLTPETPIQVDHIQFIGGTVYPLKELLEPFRPYAKKTVPLKTLIGLVNDITARYKADGYSLSYAWLPDNNFQQGNIKIVLVEGYVAHSDIKSNNPNIAARLQRLAAKIMQEKPLTQDTFDRYSLLMTRTPGVPVTANARLPTNIYGAAAMQITGNQPHIWDISSTVDTRKGQDLMMVNGTLSNLTSYGDQLGVATLIPLDSDTRKTYLGLNWQQFLNDEGLTLQLKGSYYREKPRDFTPLLSLPNSVTVDSRQKSTQYNGGVNFGYPLLLTQKSQFNLTGGFDYTDRQDDYDLQARIANRTFPLESQNQHTRYPALEFGVNGAHQFTTASVSSRLVVRQGFNDLGADVVSGQNTDLNFTLSKGYLDAAWLIDEKWRLSTSWEGAWSNNNLPEPERVSFGAQRFGRGYQDGEASGDYGYGGQLEFRYLHMRKESTWLTTVQPYILTDTAQTWFNQTGFPHQQLASVAAGVMVGDNRHYSVTVEAARPVGNVPSDSSNRDWRYSLTVTWNFNNLL</sequence>
<dbReference type="PANTHER" id="PTHR34597:SF6">
    <property type="entry name" value="BLR6126 PROTEIN"/>
    <property type="match status" value="1"/>
</dbReference>
<feature type="chain" id="PRO_5034038759" evidence="5">
    <location>
        <begin position="21"/>
        <end position="572"/>
    </location>
</feature>
<dbReference type="InterPro" id="IPR051544">
    <property type="entry name" value="TPS_OM_transporter"/>
</dbReference>
<evidence type="ECO:0000259" key="7">
    <source>
        <dbReference type="Pfam" id="PF08479"/>
    </source>
</evidence>
<dbReference type="EMBL" id="JABWQF010000012">
    <property type="protein sequence ID" value="MBC3293814.1"/>
    <property type="molecule type" value="Genomic_DNA"/>
</dbReference>
<evidence type="ECO:0000256" key="4">
    <source>
        <dbReference type="SAM" id="MobiDB-lite"/>
    </source>
</evidence>
<dbReference type="InterPro" id="IPR005565">
    <property type="entry name" value="Hemolysn_activator_HlyB_C"/>
</dbReference>
<feature type="domain" description="Haemolysin activator HlyB C-terminal" evidence="6">
    <location>
        <begin position="367"/>
        <end position="528"/>
    </location>
</feature>
<name>A0A8H9YSV7_9PSED</name>
<gene>
    <name evidence="8" type="ORF">HU722_20035</name>
</gene>
<dbReference type="Pfam" id="PF03865">
    <property type="entry name" value="ShlB"/>
    <property type="match status" value="1"/>
</dbReference>
<dbReference type="Pfam" id="PF08479">
    <property type="entry name" value="POTRA_2"/>
    <property type="match status" value="1"/>
</dbReference>
<dbReference type="GO" id="GO:0008320">
    <property type="term" value="F:protein transmembrane transporter activity"/>
    <property type="evidence" value="ECO:0007669"/>
    <property type="project" value="TreeGrafter"/>
</dbReference>
<evidence type="ECO:0000256" key="2">
    <source>
        <dbReference type="ARBA" id="ARBA00022692"/>
    </source>
</evidence>
<dbReference type="SUPFAM" id="SSF103515">
    <property type="entry name" value="Autotransporter"/>
    <property type="match status" value="1"/>
</dbReference>
<keyword evidence="1" id="KW-0472">Membrane</keyword>
<organism evidence="8">
    <name type="scientific">Pseudomonas tritici</name>
    <dbReference type="NCBI Taxonomy" id="2745518"/>
    <lineage>
        <taxon>Bacteria</taxon>
        <taxon>Pseudomonadati</taxon>
        <taxon>Pseudomonadota</taxon>
        <taxon>Gammaproteobacteria</taxon>
        <taxon>Pseudomonadales</taxon>
        <taxon>Pseudomonadaceae</taxon>
        <taxon>Pseudomonas</taxon>
    </lineage>
</organism>
<protein>
    <submittedName>
        <fullName evidence="8">ShlB/FhaC/HecB family hemolysin secretion/activation protein</fullName>
    </submittedName>
</protein>
<evidence type="ECO:0000256" key="1">
    <source>
        <dbReference type="ARBA" id="ARBA00022452"/>
    </source>
</evidence>
<dbReference type="Gene3D" id="3.10.20.310">
    <property type="entry name" value="membrane protein fhac"/>
    <property type="match status" value="1"/>
</dbReference>
<feature type="domain" description="Polypeptide-transport-associated ShlB-type" evidence="7">
    <location>
        <begin position="68"/>
        <end position="142"/>
    </location>
</feature>
<keyword evidence="3" id="KW-0998">Cell outer membrane</keyword>
<reference evidence="8" key="1">
    <citation type="journal article" date="2020" name="Microorganisms">
        <title>Reliable Identification of Environmental Pseudomonas Isolates Using the rpoD Gene.</title>
        <authorList>
            <consortium name="The Broad Institute Genome Sequencing Platform"/>
            <person name="Girard L."/>
            <person name="Lood C."/>
            <person name="Rokni-Zadeh H."/>
            <person name="van Noort V."/>
            <person name="Lavigne R."/>
            <person name="De Mot R."/>
        </authorList>
    </citation>
    <scope>NUCLEOTIDE SEQUENCE [LARGE SCALE GENOMIC DNA]</scope>
    <source>
        <strain evidence="8">SWRI145</strain>
    </source>
</reference>
<dbReference type="InterPro" id="IPR013686">
    <property type="entry name" value="Polypept-transport_assoc_ShlB"/>
</dbReference>
<keyword evidence="1" id="KW-1134">Transmembrane beta strand</keyword>
<dbReference type="InterPro" id="IPR036709">
    <property type="entry name" value="Autotransporte_beta_dom_sf"/>
</dbReference>
<evidence type="ECO:0000256" key="3">
    <source>
        <dbReference type="ARBA" id="ARBA00023237"/>
    </source>
</evidence>
<dbReference type="AlphaFoldDB" id="A0A8H9YSV7"/>
<accession>A0A8H9YSV7</accession>
<dbReference type="Gene3D" id="2.40.160.50">
    <property type="entry name" value="membrane protein fhac: a member of the omp85/tpsb transporter family"/>
    <property type="match status" value="1"/>
</dbReference>
<proteinExistence type="predicted"/>
<evidence type="ECO:0000313" key="8">
    <source>
        <dbReference type="EMBL" id="MBC3293814.1"/>
    </source>
</evidence>
<evidence type="ECO:0000256" key="5">
    <source>
        <dbReference type="SAM" id="SignalP"/>
    </source>
</evidence>
<feature type="compositionally biased region" description="Low complexity" evidence="4">
    <location>
        <begin position="32"/>
        <end position="42"/>
    </location>
</feature>